<comment type="caution">
    <text evidence="2">The sequence shown here is derived from an EMBL/GenBank/DDBJ whole genome shotgun (WGS) entry which is preliminary data.</text>
</comment>
<name>A0ABN0Q6E2_ENTCL</name>
<dbReference type="Proteomes" id="UP000017834">
    <property type="component" value="Unassembled WGS sequence"/>
</dbReference>
<gene>
    <name evidence="2" type="ORF">EDP2_830</name>
</gene>
<sequence length="183" mass="20783">MAYRNGNYIAFDGLGETDPTKSDFRYYASIQAWAAGKGYDFKYVDSHDKTFAVRDSSLRATLEARIKERLAASKNIVIILSDKTRKTGSMLSYEIEKAVDIYKLPLICAYTDLNQMLTPSAWSHRWPLALKDRIENGSARAIHIPFKKLALLDALTYTVHSHNLENGLHYYSPEAHLKFGCID</sequence>
<evidence type="ECO:0000259" key="1">
    <source>
        <dbReference type="Pfam" id="PF08937"/>
    </source>
</evidence>
<dbReference type="EMBL" id="AXOM01000048">
    <property type="protein sequence ID" value="ESS57523.1"/>
    <property type="molecule type" value="Genomic_DNA"/>
</dbReference>
<dbReference type="Gene3D" id="3.40.50.11200">
    <property type="match status" value="1"/>
</dbReference>
<dbReference type="InterPro" id="IPR015032">
    <property type="entry name" value="ThsB__TIR-like_domain"/>
</dbReference>
<accession>A0ABN0Q6E2</accession>
<protein>
    <recommendedName>
        <fullName evidence="1">Thoeris protein ThsB TIR-like domain-containing protein</fullName>
    </recommendedName>
</protein>
<reference evidence="2 3" key="1">
    <citation type="journal article" date="2014" name="Genome Announc.">
        <title>Draft Genome Sequence of Enterobacter cloacae Strain S611.</title>
        <authorList>
            <person name="Wang D."/>
            <person name="Han C.S."/>
            <person name="Dichosa A.E."/>
            <person name="Gleasner C.D."/>
            <person name="Johnson S.L."/>
            <person name="Daligault H.E."/>
            <person name="Davenport K.W."/>
            <person name="Li P.E."/>
            <person name="Pierson E.A."/>
            <person name="Pierson L.S.III."/>
        </authorList>
    </citation>
    <scope>NUCLEOTIDE SEQUENCE [LARGE SCALE GENOMIC DNA]</scope>
    <source>
        <strain evidence="2 3">S611</strain>
    </source>
</reference>
<proteinExistence type="predicted"/>
<keyword evidence="3" id="KW-1185">Reference proteome</keyword>
<evidence type="ECO:0000313" key="3">
    <source>
        <dbReference type="Proteomes" id="UP000017834"/>
    </source>
</evidence>
<evidence type="ECO:0000313" key="2">
    <source>
        <dbReference type="EMBL" id="ESS57523.1"/>
    </source>
</evidence>
<dbReference type="Pfam" id="PF08937">
    <property type="entry name" value="ThsB_TIR"/>
    <property type="match status" value="1"/>
</dbReference>
<organism evidence="2 3">
    <name type="scientific">Enterobacter cloacae S611</name>
    <dbReference type="NCBI Taxonomy" id="1399146"/>
    <lineage>
        <taxon>Bacteria</taxon>
        <taxon>Pseudomonadati</taxon>
        <taxon>Pseudomonadota</taxon>
        <taxon>Gammaproteobacteria</taxon>
        <taxon>Enterobacterales</taxon>
        <taxon>Enterobacteriaceae</taxon>
        <taxon>Enterobacter</taxon>
        <taxon>Enterobacter cloacae complex</taxon>
    </lineage>
</organism>
<feature type="domain" description="Thoeris protein ThsB TIR-like" evidence="1">
    <location>
        <begin position="8"/>
        <end position="113"/>
    </location>
</feature>